<accession>A0A0R1JKX9</accession>
<dbReference type="InterPro" id="IPR027945">
    <property type="entry name" value="SseB_C"/>
</dbReference>
<keyword evidence="5" id="KW-1185">Reference proteome</keyword>
<evidence type="ECO:0000259" key="2">
    <source>
        <dbReference type="Pfam" id="PF07179"/>
    </source>
</evidence>
<dbReference type="STRING" id="1291734.FD02_GL002048"/>
<evidence type="ECO:0000313" key="4">
    <source>
        <dbReference type="EMBL" id="KRK71803.1"/>
    </source>
</evidence>
<comment type="caution">
    <text evidence="4">The sequence shown here is derived from an EMBL/GenBank/DDBJ whole genome shotgun (WGS) entry which is preliminary data.</text>
</comment>
<protein>
    <recommendedName>
        <fullName evidence="6">SseB protein N-terminal domain-containing protein</fullName>
    </recommendedName>
</protein>
<feature type="domain" description="SseB protein C-terminal" evidence="3">
    <location>
        <begin position="218"/>
        <end position="286"/>
    </location>
</feature>
<dbReference type="Pfam" id="PF14581">
    <property type="entry name" value="SseB_C"/>
    <property type="match status" value="1"/>
</dbReference>
<dbReference type="PATRIC" id="fig|1291734.4.peg.2100"/>
<feature type="region of interest" description="Disordered" evidence="1">
    <location>
        <begin position="1"/>
        <end position="44"/>
    </location>
</feature>
<evidence type="ECO:0000313" key="5">
    <source>
        <dbReference type="Proteomes" id="UP000051804"/>
    </source>
</evidence>
<reference evidence="4 5" key="1">
    <citation type="journal article" date="2015" name="Genome Announc.">
        <title>Expanding the biotechnology potential of lactobacilli through comparative genomics of 213 strains and associated genera.</title>
        <authorList>
            <person name="Sun Z."/>
            <person name="Harris H.M."/>
            <person name="McCann A."/>
            <person name="Guo C."/>
            <person name="Argimon S."/>
            <person name="Zhang W."/>
            <person name="Yang X."/>
            <person name="Jeffery I.B."/>
            <person name="Cooney J.C."/>
            <person name="Kagawa T.F."/>
            <person name="Liu W."/>
            <person name="Song Y."/>
            <person name="Salvetti E."/>
            <person name="Wrobel A."/>
            <person name="Rasinkangas P."/>
            <person name="Parkhill J."/>
            <person name="Rea M.C."/>
            <person name="O'Sullivan O."/>
            <person name="Ritari J."/>
            <person name="Douillard F.P."/>
            <person name="Paul Ross R."/>
            <person name="Yang R."/>
            <person name="Briner A.E."/>
            <person name="Felis G.E."/>
            <person name="de Vos W.M."/>
            <person name="Barrangou R."/>
            <person name="Klaenhammer T.R."/>
            <person name="Caufield P.W."/>
            <person name="Cui Y."/>
            <person name="Zhang H."/>
            <person name="O'Toole P.W."/>
        </authorList>
    </citation>
    <scope>NUCLEOTIDE SEQUENCE [LARGE SCALE GENOMIC DNA]</scope>
    <source>
        <strain evidence="4 5">JCM 17158</strain>
    </source>
</reference>
<evidence type="ECO:0008006" key="6">
    <source>
        <dbReference type="Google" id="ProtNLM"/>
    </source>
</evidence>
<gene>
    <name evidence="4" type="ORF">FD02_GL002048</name>
</gene>
<name>A0A0R1JKX9_9LACO</name>
<organism evidence="4 5">
    <name type="scientific">Lacticaseibacillus nasuensis JCM 17158</name>
    <dbReference type="NCBI Taxonomy" id="1291734"/>
    <lineage>
        <taxon>Bacteria</taxon>
        <taxon>Bacillati</taxon>
        <taxon>Bacillota</taxon>
        <taxon>Bacilli</taxon>
        <taxon>Lactobacillales</taxon>
        <taxon>Lactobacillaceae</taxon>
        <taxon>Lacticaseibacillus</taxon>
    </lineage>
</organism>
<sequence length="321" mass="35841">MGLFDKFKKNSDDDETPKTPATGDNQKQTKADADTNAQDFEQPDFNPAVMQLTNDDLLISWRQHQNEQTDETLSAFLDELIERAKLILVVFGAKDLPTDDAGYPQIPEGTELQFPLLQTQDDNSFQPVFTDWQAVNELFDQWNDSGNHDAVMNSQVIPVDFATLAAMIADNQDVTGAVINPFSDNISLDRDSLADLKRQMDERHQATDAASGDDQEQVTFQISMPEHVPAELVASLQDKLATDSRVHRAWLRTMTYQDQSNLFLIVDLTEPEESKQDELFDALRAIGAEFLAGPDAEQLIVGPYAPEMADALDGTETIYPN</sequence>
<feature type="domain" description="SseB protein N-terminal" evidence="2">
    <location>
        <begin position="64"/>
        <end position="193"/>
    </location>
</feature>
<dbReference type="RefSeq" id="WP_056951345.1">
    <property type="nucleotide sequence ID" value="NZ_AZDJ01000026.1"/>
</dbReference>
<proteinExistence type="predicted"/>
<dbReference type="Proteomes" id="UP000051804">
    <property type="component" value="Unassembled WGS sequence"/>
</dbReference>
<dbReference type="InterPro" id="IPR009839">
    <property type="entry name" value="SseB_N"/>
</dbReference>
<dbReference type="EMBL" id="AZDJ01000026">
    <property type="protein sequence ID" value="KRK71803.1"/>
    <property type="molecule type" value="Genomic_DNA"/>
</dbReference>
<evidence type="ECO:0000256" key="1">
    <source>
        <dbReference type="SAM" id="MobiDB-lite"/>
    </source>
</evidence>
<evidence type="ECO:0000259" key="3">
    <source>
        <dbReference type="Pfam" id="PF14581"/>
    </source>
</evidence>
<dbReference type="OrthoDB" id="1639333at2"/>
<feature type="compositionally biased region" description="Basic and acidic residues" evidence="1">
    <location>
        <begin position="1"/>
        <end position="11"/>
    </location>
</feature>
<dbReference type="Pfam" id="PF07179">
    <property type="entry name" value="SseB"/>
    <property type="match status" value="1"/>
</dbReference>
<dbReference type="AlphaFoldDB" id="A0A0R1JKX9"/>